<keyword evidence="5" id="KW-1185">Reference proteome</keyword>
<keyword evidence="1" id="KW-0479">Metal-binding</keyword>
<dbReference type="EMBL" id="OU896715">
    <property type="protein sequence ID" value="CAG9825820.1"/>
    <property type="molecule type" value="Genomic_DNA"/>
</dbReference>
<feature type="region of interest" description="Disordered" evidence="2">
    <location>
        <begin position="1"/>
        <end position="20"/>
    </location>
</feature>
<evidence type="ECO:0000313" key="4">
    <source>
        <dbReference type="EMBL" id="CAG9825820.1"/>
    </source>
</evidence>
<keyword evidence="1" id="KW-0863">Zinc-finger</keyword>
<sequence>MLSFKRKKKEKDKESEPITNEETKLVTKTIYDNMEVNMQLSRLEEAKILTTALRHYVRNKHIKGNKITFLVPGAVDRIQLKCHNIPTDVTELERLLKQVFDRRNEVLDLEELYRLQNIKTTDKGTVILTSRDKEQQEKIMKALSNKEDIEIKTTRGKLPKVTITGVLGGYTNEEFEREFITQNGQLLKKEKIIERSKRQQEHTLFVTSNKNENGKKVQDEVTKILDPRTQILKINRMKTTAKALIIEASSKEDLEKIMNNPNIKKNFKCELPKKKRPLMIIYDVTTSKQDNEILEDIRTQNFGDISEEDFLNELKIRFKTGPKGKPTCNLVVEVSPQLRKRMYGEKIYIGFTSVNTKDYLAVPRCMKCQDLGHKYCAKTENVCSHCGESGHEKKDCPKKQKPSTCIPCKMRGKSCKKGSDCQTHKMLLDRMIRKTDYGQ</sequence>
<gene>
    <name evidence="4" type="ORF">PHAECO_LOCUS13089</name>
</gene>
<reference evidence="4" key="1">
    <citation type="submission" date="2022-01" db="EMBL/GenBank/DDBJ databases">
        <authorList>
            <person name="King R."/>
        </authorList>
    </citation>
    <scope>NUCLEOTIDE SEQUENCE</scope>
</reference>
<dbReference type="SUPFAM" id="SSF57756">
    <property type="entry name" value="Retrovirus zinc finger-like domains"/>
    <property type="match status" value="1"/>
</dbReference>
<feature type="compositionally biased region" description="Basic residues" evidence="2">
    <location>
        <begin position="1"/>
        <end position="10"/>
    </location>
</feature>
<proteinExistence type="predicted"/>
<dbReference type="GO" id="GO:0008270">
    <property type="term" value="F:zinc ion binding"/>
    <property type="evidence" value="ECO:0007669"/>
    <property type="project" value="UniProtKB-KW"/>
</dbReference>
<feature type="domain" description="CCHC-type" evidence="3">
    <location>
        <begin position="383"/>
        <end position="398"/>
    </location>
</feature>
<evidence type="ECO:0000256" key="2">
    <source>
        <dbReference type="SAM" id="MobiDB-lite"/>
    </source>
</evidence>
<keyword evidence="1" id="KW-0862">Zinc</keyword>
<evidence type="ECO:0000259" key="3">
    <source>
        <dbReference type="PROSITE" id="PS50158"/>
    </source>
</evidence>
<dbReference type="GO" id="GO:0003676">
    <property type="term" value="F:nucleic acid binding"/>
    <property type="evidence" value="ECO:0007669"/>
    <property type="project" value="InterPro"/>
</dbReference>
<organism evidence="4 5">
    <name type="scientific">Phaedon cochleariae</name>
    <name type="common">Mustard beetle</name>
    <dbReference type="NCBI Taxonomy" id="80249"/>
    <lineage>
        <taxon>Eukaryota</taxon>
        <taxon>Metazoa</taxon>
        <taxon>Ecdysozoa</taxon>
        <taxon>Arthropoda</taxon>
        <taxon>Hexapoda</taxon>
        <taxon>Insecta</taxon>
        <taxon>Pterygota</taxon>
        <taxon>Neoptera</taxon>
        <taxon>Endopterygota</taxon>
        <taxon>Coleoptera</taxon>
        <taxon>Polyphaga</taxon>
        <taxon>Cucujiformia</taxon>
        <taxon>Chrysomeloidea</taxon>
        <taxon>Chrysomelidae</taxon>
        <taxon>Chrysomelinae</taxon>
        <taxon>Chrysomelini</taxon>
        <taxon>Phaedon</taxon>
    </lineage>
</organism>
<name>A0A9N9SQL1_PHACE</name>
<dbReference type="InterPro" id="IPR036875">
    <property type="entry name" value="Znf_CCHC_sf"/>
</dbReference>
<dbReference type="OrthoDB" id="6775559at2759"/>
<dbReference type="InterPro" id="IPR001878">
    <property type="entry name" value="Znf_CCHC"/>
</dbReference>
<evidence type="ECO:0000256" key="1">
    <source>
        <dbReference type="PROSITE-ProRule" id="PRU00047"/>
    </source>
</evidence>
<accession>A0A9N9SQL1</accession>
<dbReference type="AlphaFoldDB" id="A0A9N9SQL1"/>
<dbReference type="Proteomes" id="UP001153737">
    <property type="component" value="Chromosome 9"/>
</dbReference>
<protein>
    <recommendedName>
        <fullName evidence="3">CCHC-type domain-containing protein</fullName>
    </recommendedName>
</protein>
<evidence type="ECO:0000313" key="5">
    <source>
        <dbReference type="Proteomes" id="UP001153737"/>
    </source>
</evidence>
<dbReference type="PROSITE" id="PS50158">
    <property type="entry name" value="ZF_CCHC"/>
    <property type="match status" value="1"/>
</dbReference>
<reference evidence="4" key="2">
    <citation type="submission" date="2022-10" db="EMBL/GenBank/DDBJ databases">
        <authorList>
            <consortium name="ENA_rothamsted_submissions"/>
            <consortium name="culmorum"/>
            <person name="King R."/>
        </authorList>
    </citation>
    <scope>NUCLEOTIDE SEQUENCE</scope>
</reference>
<feature type="compositionally biased region" description="Basic and acidic residues" evidence="2">
    <location>
        <begin position="11"/>
        <end position="20"/>
    </location>
</feature>